<dbReference type="EMBL" id="JAUTDP010000004">
    <property type="protein sequence ID" value="KAK3400167.1"/>
    <property type="molecule type" value="Genomic_DNA"/>
</dbReference>
<name>A0AAE0PHX0_SORBR</name>
<evidence type="ECO:0000313" key="3">
    <source>
        <dbReference type="Proteomes" id="UP001281003"/>
    </source>
</evidence>
<evidence type="ECO:0000256" key="1">
    <source>
        <dbReference type="SAM" id="MobiDB-lite"/>
    </source>
</evidence>
<gene>
    <name evidence="2" type="ORF">B0T20DRAFT_496494</name>
</gene>
<reference evidence="2" key="2">
    <citation type="submission" date="2023-07" db="EMBL/GenBank/DDBJ databases">
        <authorList>
            <consortium name="Lawrence Berkeley National Laboratory"/>
            <person name="Haridas S."/>
            <person name="Hensen N."/>
            <person name="Bonometti L."/>
            <person name="Westerberg I."/>
            <person name="Brannstrom I.O."/>
            <person name="Guillou S."/>
            <person name="Cros-Aarteil S."/>
            <person name="Calhoun S."/>
            <person name="Kuo A."/>
            <person name="Mondo S."/>
            <person name="Pangilinan J."/>
            <person name="Riley R."/>
            <person name="LaButti K."/>
            <person name="Andreopoulos B."/>
            <person name="Lipzen A."/>
            <person name="Chen C."/>
            <person name="Yanf M."/>
            <person name="Daum C."/>
            <person name="Ng V."/>
            <person name="Clum A."/>
            <person name="Steindorff A."/>
            <person name="Ohm R."/>
            <person name="Martin F."/>
            <person name="Silar P."/>
            <person name="Natvig D."/>
            <person name="Lalanne C."/>
            <person name="Gautier V."/>
            <person name="Ament-velasquez S.L."/>
            <person name="Kruys A."/>
            <person name="Hutchinson M.I."/>
            <person name="Powell A.J."/>
            <person name="Barry K."/>
            <person name="Miller A.N."/>
            <person name="Grigoriev I.V."/>
            <person name="Debuchy R."/>
            <person name="Gladieux P."/>
            <person name="Thoren M.H."/>
            <person name="Johannesson H."/>
        </authorList>
    </citation>
    <scope>NUCLEOTIDE SEQUENCE</scope>
    <source>
        <strain evidence="2">FGSC 1904</strain>
    </source>
</reference>
<protein>
    <submittedName>
        <fullName evidence="2">Uncharacterized protein</fullName>
    </submittedName>
</protein>
<organism evidence="2 3">
    <name type="scientific">Sordaria brevicollis</name>
    <dbReference type="NCBI Taxonomy" id="83679"/>
    <lineage>
        <taxon>Eukaryota</taxon>
        <taxon>Fungi</taxon>
        <taxon>Dikarya</taxon>
        <taxon>Ascomycota</taxon>
        <taxon>Pezizomycotina</taxon>
        <taxon>Sordariomycetes</taxon>
        <taxon>Sordariomycetidae</taxon>
        <taxon>Sordariales</taxon>
        <taxon>Sordariaceae</taxon>
        <taxon>Sordaria</taxon>
    </lineage>
</organism>
<feature type="region of interest" description="Disordered" evidence="1">
    <location>
        <begin position="1"/>
        <end position="39"/>
    </location>
</feature>
<dbReference type="Proteomes" id="UP001281003">
    <property type="component" value="Unassembled WGS sequence"/>
</dbReference>
<reference evidence="2" key="1">
    <citation type="journal article" date="2023" name="Mol. Phylogenet. Evol.">
        <title>Genome-scale phylogeny and comparative genomics of the fungal order Sordariales.</title>
        <authorList>
            <person name="Hensen N."/>
            <person name="Bonometti L."/>
            <person name="Westerberg I."/>
            <person name="Brannstrom I.O."/>
            <person name="Guillou S."/>
            <person name="Cros-Aarteil S."/>
            <person name="Calhoun S."/>
            <person name="Haridas S."/>
            <person name="Kuo A."/>
            <person name="Mondo S."/>
            <person name="Pangilinan J."/>
            <person name="Riley R."/>
            <person name="LaButti K."/>
            <person name="Andreopoulos B."/>
            <person name="Lipzen A."/>
            <person name="Chen C."/>
            <person name="Yan M."/>
            <person name="Daum C."/>
            <person name="Ng V."/>
            <person name="Clum A."/>
            <person name="Steindorff A."/>
            <person name="Ohm R.A."/>
            <person name="Martin F."/>
            <person name="Silar P."/>
            <person name="Natvig D.O."/>
            <person name="Lalanne C."/>
            <person name="Gautier V."/>
            <person name="Ament-Velasquez S.L."/>
            <person name="Kruys A."/>
            <person name="Hutchinson M.I."/>
            <person name="Powell A.J."/>
            <person name="Barry K."/>
            <person name="Miller A.N."/>
            <person name="Grigoriev I.V."/>
            <person name="Debuchy R."/>
            <person name="Gladieux P."/>
            <person name="Hiltunen Thoren M."/>
            <person name="Johannesson H."/>
        </authorList>
    </citation>
    <scope>NUCLEOTIDE SEQUENCE</scope>
    <source>
        <strain evidence="2">FGSC 1904</strain>
    </source>
</reference>
<sequence length="199" mass="22159">MYLTEADESATGYHNLGPTTRQSLPQRHPDCPALSESARGGSKLALHNGRQLYSLRHLSGCRGTLVPLTKEPYRVICGEVLRNPGGGTCKVGRAVRQAAPARRTDHASGRPVPLTGQPRWERTRLSAGHPWSLPGLVHLERAKTLWFNATPHFQRTSGPTKWGSQTSSQDPELQQVVRLPLRHAPFLSRSKVRFYPIRH</sequence>
<proteinExistence type="predicted"/>
<keyword evidence="3" id="KW-1185">Reference proteome</keyword>
<accession>A0AAE0PHX0</accession>
<comment type="caution">
    <text evidence="2">The sequence shown here is derived from an EMBL/GenBank/DDBJ whole genome shotgun (WGS) entry which is preliminary data.</text>
</comment>
<evidence type="ECO:0000313" key="2">
    <source>
        <dbReference type="EMBL" id="KAK3400167.1"/>
    </source>
</evidence>
<dbReference type="AlphaFoldDB" id="A0AAE0PHX0"/>
<feature type="region of interest" description="Disordered" evidence="1">
    <location>
        <begin position="98"/>
        <end position="117"/>
    </location>
</feature>